<evidence type="ECO:0000313" key="2">
    <source>
        <dbReference type="EMBL" id="AKK19748.1"/>
    </source>
</evidence>
<evidence type="ECO:0000313" key="3">
    <source>
        <dbReference type="Proteomes" id="UP000035503"/>
    </source>
</evidence>
<feature type="coiled-coil region" evidence="1">
    <location>
        <begin position="15"/>
        <end position="53"/>
    </location>
</feature>
<name>A0A0G3I5K6_LIBAF</name>
<keyword evidence="3" id="KW-1185">Reference proteome</keyword>
<evidence type="ECO:0000256" key="1">
    <source>
        <dbReference type="SAM" id="Coils"/>
    </source>
</evidence>
<dbReference type="AlphaFoldDB" id="A0A0G3I5K6"/>
<evidence type="ECO:0008006" key="4">
    <source>
        <dbReference type="Google" id="ProtNLM"/>
    </source>
</evidence>
<dbReference type="RefSeq" id="WP_148407337.1">
    <property type="nucleotide sequence ID" value="NZ_CP004021.1"/>
</dbReference>
<dbReference type="PROSITE" id="PS51257">
    <property type="entry name" value="PROKAR_LIPOPROTEIN"/>
    <property type="match status" value="1"/>
</dbReference>
<dbReference type="PATRIC" id="fig|1277257.4.peg.112"/>
<reference evidence="2 3" key="1">
    <citation type="journal article" date="2015" name="Genome Announc.">
        <title>Complete Genome Sequence of 'Candidatus Liberibacter africanus,' a Bacterium Associated with Citrus Huanglongbing.</title>
        <authorList>
            <person name="Lin H."/>
            <person name="Pietersen G."/>
            <person name="Han C."/>
            <person name="Read D.A."/>
            <person name="Lou B."/>
            <person name="Gupta G."/>
            <person name="Civerolo E.L."/>
        </authorList>
    </citation>
    <scope>NUCLEOTIDE SEQUENCE [LARGE SCALE GENOMIC DNA]</scope>
    <source>
        <strain evidence="2 3">PTSAPSY</strain>
    </source>
</reference>
<proteinExistence type="predicted"/>
<gene>
    <name evidence="2" type="ORF">G293_00500</name>
</gene>
<dbReference type="EMBL" id="CP004021">
    <property type="protein sequence ID" value="AKK19748.1"/>
    <property type="molecule type" value="Genomic_DNA"/>
</dbReference>
<dbReference type="Proteomes" id="UP000035503">
    <property type="component" value="Chromosome"/>
</dbReference>
<accession>A0A0G3I5K6</accession>
<protein>
    <recommendedName>
        <fullName evidence="4">Lipoprotein</fullName>
    </recommendedName>
</protein>
<keyword evidence="1" id="KW-0175">Coiled coil</keyword>
<organism evidence="2 3">
    <name type="scientific">Candidatus Liberibacter africanus PTSAPSY</name>
    <dbReference type="NCBI Taxonomy" id="1277257"/>
    <lineage>
        <taxon>Bacteria</taxon>
        <taxon>Pseudomonadati</taxon>
        <taxon>Pseudomonadota</taxon>
        <taxon>Alphaproteobacteria</taxon>
        <taxon>Hyphomicrobiales</taxon>
        <taxon>Rhizobiaceae</taxon>
        <taxon>Liberibacter</taxon>
    </lineage>
</organism>
<sequence length="197" mass="22693">MKFKTILIPTLIMLLSGCADKKENIEDLLNELKKQAEAYENEIENQIRKLEYDADFMVYMITLLAGRNKERAKNILNLNDEVTKNASNESDKIGTFKDLYAKHGNIVNERDKILTQVNKIMYDNAQMVPIAGFYYLMNDLQSTIDSQFEINRRETTNASKLIDDINDPQDNIDILTQSSINNMTSKLKKLKEENGDD</sequence>
<dbReference type="KEGG" id="lau:G293_00500"/>